<evidence type="ECO:0000313" key="2">
    <source>
        <dbReference type="Proteomes" id="UP001204015"/>
    </source>
</evidence>
<comment type="caution">
    <text evidence="1">The sequence shown here is derived from an EMBL/GenBank/DDBJ whole genome shotgun (WGS) entry which is preliminary data.</text>
</comment>
<dbReference type="EMBL" id="JAMXLY010000071">
    <property type="protein sequence ID" value="MCO6026539.1"/>
    <property type="molecule type" value="Genomic_DNA"/>
</dbReference>
<name>A0ABT1BZX4_9BACT</name>
<sequence length="80" mass="9177">MEKVIRKQLKDIEKQLDEMSKKNDVRKTIPHEVSLSSDDIYNTMMSSSFKRISNSKKSAVNFLKSAGIFGEDGHLAPEYR</sequence>
<evidence type="ECO:0000313" key="1">
    <source>
        <dbReference type="EMBL" id="MCO6026539.1"/>
    </source>
</evidence>
<protein>
    <submittedName>
        <fullName evidence="1">Uncharacterized protein</fullName>
    </submittedName>
</protein>
<dbReference type="Proteomes" id="UP001204015">
    <property type="component" value="Unassembled WGS sequence"/>
</dbReference>
<proteinExistence type="predicted"/>
<organism evidence="1 2">
    <name type="scientific">Segatella cerevisiae</name>
    <dbReference type="NCBI Taxonomy" id="2053716"/>
    <lineage>
        <taxon>Bacteria</taxon>
        <taxon>Pseudomonadati</taxon>
        <taxon>Bacteroidota</taxon>
        <taxon>Bacteroidia</taxon>
        <taxon>Bacteroidales</taxon>
        <taxon>Prevotellaceae</taxon>
        <taxon>Segatella</taxon>
    </lineage>
</organism>
<dbReference type="RefSeq" id="WP_252761889.1">
    <property type="nucleotide sequence ID" value="NZ_JAMXLY010000071.1"/>
</dbReference>
<gene>
    <name evidence="1" type="ORF">NG821_11960</name>
</gene>
<accession>A0ABT1BZX4</accession>
<keyword evidence="2" id="KW-1185">Reference proteome</keyword>
<reference evidence="1 2" key="1">
    <citation type="submission" date="2022-06" db="EMBL/GenBank/DDBJ databases">
        <title>A taxonomic note on the genus Prevotella: Description of four novel genera and emended description of the genera Hallella and Xylanibacter.</title>
        <authorList>
            <person name="Hitch T.C.A."/>
        </authorList>
    </citation>
    <scope>NUCLEOTIDE SEQUENCE [LARGE SCALE GENOMIC DNA]</scope>
    <source>
        <strain evidence="1 2">DSM 100619</strain>
    </source>
</reference>